<evidence type="ECO:0000256" key="3">
    <source>
        <dbReference type="ARBA" id="ARBA00022759"/>
    </source>
</evidence>
<dbReference type="AlphaFoldDB" id="A0A9W6XKL1"/>
<name>A0A9W6XKL1_9STRA</name>
<keyword evidence="4" id="KW-0378">Hydrolase</keyword>
<dbReference type="GO" id="GO:0003887">
    <property type="term" value="F:DNA-directed DNA polymerase activity"/>
    <property type="evidence" value="ECO:0007669"/>
    <property type="project" value="UniProtKB-KW"/>
</dbReference>
<dbReference type="GO" id="GO:0046872">
    <property type="term" value="F:metal ion binding"/>
    <property type="evidence" value="ECO:0007669"/>
    <property type="project" value="UniProtKB-KW"/>
</dbReference>
<dbReference type="InterPro" id="IPR001584">
    <property type="entry name" value="Integrase_cat-core"/>
</dbReference>
<keyword evidence="14" id="KW-1185">Reference proteome</keyword>
<comment type="caution">
    <text evidence="13">The sequence shown here is derived from an EMBL/GenBank/DDBJ whole genome shotgun (WGS) entry which is preliminary data.</text>
</comment>
<dbReference type="Pfam" id="PF07727">
    <property type="entry name" value="RVT_2"/>
    <property type="match status" value="1"/>
</dbReference>
<dbReference type="OrthoDB" id="2787817at2759"/>
<keyword evidence="5" id="KW-0460">Magnesium</keyword>
<keyword evidence="10" id="KW-0511">Multifunctional enzyme</keyword>
<dbReference type="InterPro" id="IPR012337">
    <property type="entry name" value="RNaseH-like_sf"/>
</dbReference>
<evidence type="ECO:0000313" key="14">
    <source>
        <dbReference type="Proteomes" id="UP001165121"/>
    </source>
</evidence>
<dbReference type="GO" id="GO:0003676">
    <property type="term" value="F:nucleic acid binding"/>
    <property type="evidence" value="ECO:0007669"/>
    <property type="project" value="InterPro"/>
</dbReference>
<dbReference type="PANTHER" id="PTHR42648:SF11">
    <property type="entry name" value="TRANSPOSON TY4-P GAG-POL POLYPROTEIN"/>
    <property type="match status" value="1"/>
</dbReference>
<evidence type="ECO:0000313" key="13">
    <source>
        <dbReference type="EMBL" id="GMF40654.1"/>
    </source>
</evidence>
<dbReference type="InterPro" id="IPR039537">
    <property type="entry name" value="Retrotran_Ty1/copia-like"/>
</dbReference>
<dbReference type="InterPro" id="IPR036397">
    <property type="entry name" value="RNaseH_sf"/>
</dbReference>
<feature type="region of interest" description="Disordered" evidence="11">
    <location>
        <begin position="720"/>
        <end position="742"/>
    </location>
</feature>
<keyword evidence="8" id="KW-0808">Transferase</keyword>
<sequence length="999" mass="109706">MSAPPMMTTVMTAHGSQAGPGGGLAGGHVAGVGGHTAGVSGANVWPAAGVGALGAGVAPSSDIGLAGGVARVGMQVAGGDGAGVPQVGLVEQHPGVGGLTSMKLDISHKPPVMKGSFDLYSVQLRAFLTRLGCWNVVDGSYRLGPQGLISFAARDNAAREAILHGVPAADAEMICQELSAEAMWSRFVDRQTKREYSNYIVTRDEFVSNRYTPDKTIDREMESLRRQLMHYGKQPSDEDFAETFLGHVSRTHRDVVRQFSKHYVVRDGGAVRPVPTATQVMNALRAESALDERVACEEESKSARICSCGKQGRDDSSPQSKKNKTKGKQQKGKGRDMCYDGEVTYNGFEHFQLVQDETSRYLWGFMMHRKEEASEVVLAHVKWVLAQGHKVEVFSSDQGPELFNNKLKFFLEANGIEYTTTNAYSPEENGLVEKMDGVGMSHVRCLLTAANMPWSLWGEAFNFAIEVMNISGSSALGGETPYYRRFSERPDVSTLMTWGCVAFIFTPKVLRKSKLENPGKPGLFASYVEKLLSNRYGKGRHELPTVIPYVRLPVVHPVTRGLKRNSESDDNGQSKRQCCEHHANCGAATGTRSGPTPPVASGAPGRWPVSDIEVPVASTAATATPPTPEGVLQLGGNAPQFEDSYRESGDNGAADSPNRSRMQTAGPPLDRGVSRLVGDQDSHDAAGNEAADGDVEMDDASASFGDPADLLERLTTYEGFIDHDSEDEDDDEANGWRDEDSRAATSFRRSTRIRHEASRAATSFRRSTRIRRPNVRLQDYEIEIPASLVIEAVNALMEPQTVDEALQGPDAAKWIEALEKEYYDLMRNNAWVLVERPKGKKILGSKWVFGRKRNHKGEVVRHRARITIKGCQQEYGVNFWDTYAPVVSHESVKLVLLLALHYGLPCEDVEFVTAFLSGPIGDDVEIYMEMPDYFNDGSGRVCRLLRSLYGLKQAPLIWYKMLDEHLRSCGFKRSKMDNGVYWRVVGGSPIFLTAYVDGR</sequence>
<evidence type="ECO:0000256" key="4">
    <source>
        <dbReference type="ARBA" id="ARBA00022801"/>
    </source>
</evidence>
<organism evidence="13 14">
    <name type="scientific">Phytophthora fragariaefolia</name>
    <dbReference type="NCBI Taxonomy" id="1490495"/>
    <lineage>
        <taxon>Eukaryota</taxon>
        <taxon>Sar</taxon>
        <taxon>Stramenopiles</taxon>
        <taxon>Oomycota</taxon>
        <taxon>Peronosporomycetes</taxon>
        <taxon>Peronosporales</taxon>
        <taxon>Peronosporaceae</taxon>
        <taxon>Phytophthora</taxon>
    </lineage>
</organism>
<feature type="compositionally biased region" description="Basic residues" evidence="11">
    <location>
        <begin position="321"/>
        <end position="332"/>
    </location>
</feature>
<feature type="region of interest" description="Disordered" evidence="11">
    <location>
        <begin position="620"/>
        <end position="705"/>
    </location>
</feature>
<keyword evidence="8" id="KW-0548">Nucleotidyltransferase</keyword>
<keyword evidence="7" id="KW-0695">RNA-directed DNA polymerase</keyword>
<keyword evidence="1" id="KW-0540">Nuclease</keyword>
<proteinExistence type="predicted"/>
<evidence type="ECO:0000256" key="7">
    <source>
        <dbReference type="ARBA" id="ARBA00022918"/>
    </source>
</evidence>
<dbReference type="GO" id="GO:0016787">
    <property type="term" value="F:hydrolase activity"/>
    <property type="evidence" value="ECO:0007669"/>
    <property type="project" value="UniProtKB-KW"/>
</dbReference>
<keyword evidence="3" id="KW-0255">Endonuclease</keyword>
<dbReference type="PROSITE" id="PS50994">
    <property type="entry name" value="INTEGRASE"/>
    <property type="match status" value="1"/>
</dbReference>
<feature type="region of interest" description="Disordered" evidence="11">
    <location>
        <begin position="307"/>
        <end position="336"/>
    </location>
</feature>
<dbReference type="GO" id="GO:0006310">
    <property type="term" value="P:DNA recombination"/>
    <property type="evidence" value="ECO:0007669"/>
    <property type="project" value="UniProtKB-KW"/>
</dbReference>
<evidence type="ECO:0000259" key="12">
    <source>
        <dbReference type="PROSITE" id="PS50994"/>
    </source>
</evidence>
<feature type="domain" description="Integrase catalytic" evidence="12">
    <location>
        <begin position="314"/>
        <end position="489"/>
    </location>
</feature>
<reference evidence="13" key="1">
    <citation type="submission" date="2023-04" db="EMBL/GenBank/DDBJ databases">
        <title>Phytophthora fragariaefolia NBRC 109709.</title>
        <authorList>
            <person name="Ichikawa N."/>
            <person name="Sato H."/>
            <person name="Tonouchi N."/>
        </authorList>
    </citation>
    <scope>NUCLEOTIDE SEQUENCE</scope>
    <source>
        <strain evidence="13">NBRC 109709</strain>
    </source>
</reference>
<dbReference type="GO" id="GO:0015074">
    <property type="term" value="P:DNA integration"/>
    <property type="evidence" value="ECO:0007669"/>
    <property type="project" value="UniProtKB-KW"/>
</dbReference>
<dbReference type="Gene3D" id="3.30.420.10">
    <property type="entry name" value="Ribonuclease H-like superfamily/Ribonuclease H"/>
    <property type="match status" value="1"/>
</dbReference>
<dbReference type="EMBL" id="BSXT01001265">
    <property type="protein sequence ID" value="GMF40654.1"/>
    <property type="molecule type" value="Genomic_DNA"/>
</dbReference>
<dbReference type="Proteomes" id="UP001165121">
    <property type="component" value="Unassembled WGS sequence"/>
</dbReference>
<evidence type="ECO:0000256" key="10">
    <source>
        <dbReference type="ARBA" id="ARBA00023268"/>
    </source>
</evidence>
<accession>A0A9W6XKL1</accession>
<evidence type="ECO:0000256" key="2">
    <source>
        <dbReference type="ARBA" id="ARBA00022723"/>
    </source>
</evidence>
<protein>
    <submittedName>
        <fullName evidence="13">Unnamed protein product</fullName>
    </submittedName>
</protein>
<dbReference type="SUPFAM" id="SSF53098">
    <property type="entry name" value="Ribonuclease H-like"/>
    <property type="match status" value="1"/>
</dbReference>
<evidence type="ECO:0000256" key="5">
    <source>
        <dbReference type="ARBA" id="ARBA00022842"/>
    </source>
</evidence>
<keyword evidence="8" id="KW-0239">DNA-directed DNA polymerase</keyword>
<dbReference type="PANTHER" id="PTHR42648">
    <property type="entry name" value="TRANSPOSASE, PUTATIVE-RELATED"/>
    <property type="match status" value="1"/>
</dbReference>
<keyword evidence="6" id="KW-0229">DNA integration</keyword>
<evidence type="ECO:0000256" key="9">
    <source>
        <dbReference type="ARBA" id="ARBA00023172"/>
    </source>
</evidence>
<feature type="compositionally biased region" description="Acidic residues" evidence="11">
    <location>
        <begin position="724"/>
        <end position="733"/>
    </location>
</feature>
<keyword evidence="9" id="KW-0233">DNA recombination</keyword>
<dbReference type="GO" id="GO:0003964">
    <property type="term" value="F:RNA-directed DNA polymerase activity"/>
    <property type="evidence" value="ECO:0007669"/>
    <property type="project" value="UniProtKB-KW"/>
</dbReference>
<evidence type="ECO:0000256" key="6">
    <source>
        <dbReference type="ARBA" id="ARBA00022908"/>
    </source>
</evidence>
<dbReference type="GO" id="GO:0004519">
    <property type="term" value="F:endonuclease activity"/>
    <property type="evidence" value="ECO:0007669"/>
    <property type="project" value="UniProtKB-KW"/>
</dbReference>
<evidence type="ECO:0000256" key="1">
    <source>
        <dbReference type="ARBA" id="ARBA00022722"/>
    </source>
</evidence>
<evidence type="ECO:0000256" key="8">
    <source>
        <dbReference type="ARBA" id="ARBA00022932"/>
    </source>
</evidence>
<keyword evidence="2" id="KW-0479">Metal-binding</keyword>
<evidence type="ECO:0000256" key="11">
    <source>
        <dbReference type="SAM" id="MobiDB-lite"/>
    </source>
</evidence>
<dbReference type="InterPro" id="IPR013103">
    <property type="entry name" value="RVT_2"/>
</dbReference>
<gene>
    <name evidence="13" type="ORF">Pfra01_001255000</name>
</gene>
<feature type="region of interest" description="Disordered" evidence="11">
    <location>
        <begin position="586"/>
        <end position="608"/>
    </location>
</feature>